<dbReference type="Proteomes" id="UP000254863">
    <property type="component" value="Unassembled WGS sequence"/>
</dbReference>
<proteinExistence type="predicted"/>
<dbReference type="EMBL" id="UGMS01000001">
    <property type="protein sequence ID" value="STV79467.1"/>
    <property type="molecule type" value="Genomic_DNA"/>
</dbReference>
<dbReference type="PANTHER" id="PTHR11019">
    <property type="entry name" value="HTH-TYPE TRANSCRIPTIONAL REGULATOR NIMR"/>
    <property type="match status" value="1"/>
</dbReference>
<dbReference type="AlphaFoldDB" id="A0A7H4N6L7"/>
<gene>
    <name evidence="1" type="ORF">NCTC11685_02701</name>
</gene>
<dbReference type="PANTHER" id="PTHR11019:SF159">
    <property type="entry name" value="TRANSCRIPTIONAL REGULATOR-RELATED"/>
    <property type="match status" value="1"/>
</dbReference>
<comment type="caution">
    <text evidence="1">The sequence shown here is derived from an EMBL/GenBank/DDBJ whole genome shotgun (WGS) entry which is preliminary data.</text>
</comment>
<reference evidence="1 2" key="1">
    <citation type="submission" date="2018-06" db="EMBL/GenBank/DDBJ databases">
        <authorList>
            <consortium name="Pathogen Informatics"/>
            <person name="Doyle S."/>
        </authorList>
    </citation>
    <scope>NUCLEOTIDE SEQUENCE [LARGE SCALE GENOMIC DNA]</scope>
    <source>
        <strain evidence="1 2">NCTC11685</strain>
    </source>
</reference>
<protein>
    <submittedName>
        <fullName evidence="1">Transcriptional regulator</fullName>
    </submittedName>
</protein>
<dbReference type="GO" id="GO:0003677">
    <property type="term" value="F:DNA binding"/>
    <property type="evidence" value="ECO:0007669"/>
    <property type="project" value="TreeGrafter"/>
</dbReference>
<name>A0A7H4N6L7_9ENTR</name>
<evidence type="ECO:0000313" key="2">
    <source>
        <dbReference type="Proteomes" id="UP000254863"/>
    </source>
</evidence>
<organism evidence="1 2">
    <name type="scientific">Klebsiella michiganensis</name>
    <dbReference type="NCBI Taxonomy" id="1134687"/>
    <lineage>
        <taxon>Bacteria</taxon>
        <taxon>Pseudomonadati</taxon>
        <taxon>Pseudomonadota</taxon>
        <taxon>Gammaproteobacteria</taxon>
        <taxon>Enterobacterales</taxon>
        <taxon>Enterobacteriaceae</taxon>
        <taxon>Klebsiella/Raoultella group</taxon>
        <taxon>Klebsiella</taxon>
    </lineage>
</organism>
<sequence length="155" mass="17196">MPGVSTHSLYIDARDAPRESERCEVLQVSPLTHQLLLAACQLPLLYDESGRDAALIALLLHELRRRRTAADVTPLPQNSHLAALCGDFQRQPSIRSTPQLWAQKLSKSVRTFNRLFRRETGMAVLRLAPAGMPDVRHDGAARGAFGYRSRAQSGL</sequence>
<dbReference type="GO" id="GO:0006355">
    <property type="term" value="P:regulation of DNA-templated transcription"/>
    <property type="evidence" value="ECO:0007669"/>
    <property type="project" value="TreeGrafter"/>
</dbReference>
<evidence type="ECO:0000313" key="1">
    <source>
        <dbReference type="EMBL" id="STV79467.1"/>
    </source>
</evidence>
<accession>A0A7H4N6L7</accession>